<dbReference type="EMBL" id="CP095053">
    <property type="protein sequence ID" value="UOR04661.1"/>
    <property type="molecule type" value="Genomic_DNA"/>
</dbReference>
<evidence type="ECO:0000256" key="1">
    <source>
        <dbReference type="SAM" id="SignalP"/>
    </source>
</evidence>
<name>A0A8T9STJ1_9BACT</name>
<keyword evidence="1" id="KW-0732">Signal</keyword>
<evidence type="ECO:0008006" key="4">
    <source>
        <dbReference type="Google" id="ProtNLM"/>
    </source>
</evidence>
<dbReference type="PROSITE" id="PS51257">
    <property type="entry name" value="PROKAR_LIPOPROTEIN"/>
    <property type="match status" value="1"/>
</dbReference>
<sequence>MRAPFFVLFVACTLLACEQQRPTTQPVATSLATDSTAAAARPTALPSLPPDTTDVSRTHLGYQTGHDTTFSIGQQRYRLLLRAESDSTKPLVVVSEGTVGNLFADDSSTFAQTRRVRGYEGRQLITLLDANGRQVFRRQLRKQNFFGVANRDIVTVSIPERPRFLGYHAPTQTLAFALLIAIPYSDVAQQVVIVLGFDGQVRRLVISYLSNWEAPDCEPRLLPDGTVLTCQDLLPPGGKPVHLLKPKSELVAAFPLTDSTLFTAYRYGEYRPVASEGNDQADVSAAFNAPEWVADPRKRNAPNAFIINRQGLVLQQFQYAGHEGVIGYKVPRRYVWQTHTYYLLDEQRGLYLLDKHSPKAVTEVAFQQMQPFRKPQRPAETRFIITTKTAAFAFYIDLKQPTQLRYERLQVDA</sequence>
<evidence type="ECO:0000313" key="2">
    <source>
        <dbReference type="EMBL" id="UOR04661.1"/>
    </source>
</evidence>
<gene>
    <name evidence="2" type="ORF">MUN82_17135</name>
</gene>
<keyword evidence="3" id="KW-1185">Reference proteome</keyword>
<feature type="signal peptide" evidence="1">
    <location>
        <begin position="1"/>
        <end position="16"/>
    </location>
</feature>
<evidence type="ECO:0000313" key="3">
    <source>
        <dbReference type="Proteomes" id="UP000829925"/>
    </source>
</evidence>
<organism evidence="2 3">
    <name type="scientific">Hymenobacter aerilatus</name>
    <dbReference type="NCBI Taxonomy" id="2932251"/>
    <lineage>
        <taxon>Bacteria</taxon>
        <taxon>Pseudomonadati</taxon>
        <taxon>Bacteroidota</taxon>
        <taxon>Cytophagia</taxon>
        <taxon>Cytophagales</taxon>
        <taxon>Hymenobacteraceae</taxon>
        <taxon>Hymenobacter</taxon>
    </lineage>
</organism>
<dbReference type="KEGG" id="haei:MUN82_17135"/>
<reference evidence="2 3" key="1">
    <citation type="submission" date="2022-04" db="EMBL/GenBank/DDBJ databases">
        <title>Hymenobacter sp. isolated from the air.</title>
        <authorList>
            <person name="Won M."/>
            <person name="Lee C.-M."/>
            <person name="Woen H.-Y."/>
            <person name="Kwon S.-W."/>
        </authorList>
    </citation>
    <scope>NUCLEOTIDE SEQUENCE [LARGE SCALE GENOMIC DNA]</scope>
    <source>
        <strain evidence="3">5413 J-13</strain>
    </source>
</reference>
<dbReference type="AlphaFoldDB" id="A0A8T9STJ1"/>
<protein>
    <recommendedName>
        <fullName evidence="4">DUF4221 domain-containing protein</fullName>
    </recommendedName>
</protein>
<feature type="chain" id="PRO_5035882709" description="DUF4221 domain-containing protein" evidence="1">
    <location>
        <begin position="17"/>
        <end position="413"/>
    </location>
</feature>
<proteinExistence type="predicted"/>
<accession>A0A8T9STJ1</accession>
<dbReference type="Proteomes" id="UP000829925">
    <property type="component" value="Chromosome"/>
</dbReference>
<dbReference type="RefSeq" id="WP_245092437.1">
    <property type="nucleotide sequence ID" value="NZ_CP095053.1"/>
</dbReference>